<comment type="subcellular location">
    <subcellularLocation>
        <location evidence="1 6">Bacterial flagellum basal body</location>
    </subcellularLocation>
</comment>
<evidence type="ECO:0000256" key="7">
    <source>
        <dbReference type="SAM" id="Coils"/>
    </source>
</evidence>
<keyword evidence="10" id="KW-0969">Cilium</keyword>
<accession>A0A938BPU8</accession>
<dbReference type="InterPro" id="IPR010930">
    <property type="entry name" value="Flg_bb/hook_C_dom"/>
</dbReference>
<dbReference type="GO" id="GO:0030694">
    <property type="term" value="C:bacterial-type flagellum basal body, rod"/>
    <property type="evidence" value="ECO:0007669"/>
    <property type="project" value="UniProtKB-UniRule"/>
</dbReference>
<feature type="coiled-coil region" evidence="7">
    <location>
        <begin position="119"/>
        <end position="146"/>
    </location>
</feature>
<dbReference type="EMBL" id="VGIY01000454">
    <property type="protein sequence ID" value="MBM3318708.1"/>
    <property type="molecule type" value="Genomic_DNA"/>
</dbReference>
<evidence type="ECO:0000313" key="10">
    <source>
        <dbReference type="EMBL" id="MBM3318708.1"/>
    </source>
</evidence>
<reference evidence="10" key="1">
    <citation type="submission" date="2019-03" db="EMBL/GenBank/DDBJ databases">
        <title>Lake Tanganyika Metagenome-Assembled Genomes (MAGs).</title>
        <authorList>
            <person name="Tran P."/>
        </authorList>
    </citation>
    <scope>NUCLEOTIDE SEQUENCE</scope>
    <source>
        <strain evidence="10">M_DeepCast_400m_m2_100</strain>
    </source>
</reference>
<dbReference type="AlphaFoldDB" id="A0A938BPU8"/>
<keyword evidence="4 6" id="KW-0975">Bacterial flagellum</keyword>
<proteinExistence type="inferred from homology"/>
<evidence type="ECO:0000259" key="8">
    <source>
        <dbReference type="Pfam" id="PF00460"/>
    </source>
</evidence>
<evidence type="ECO:0000256" key="4">
    <source>
        <dbReference type="ARBA" id="ARBA00023143"/>
    </source>
</evidence>
<gene>
    <name evidence="10" type="primary">flgC</name>
    <name evidence="10" type="ORF">FJY75_12730</name>
</gene>
<evidence type="ECO:0000256" key="6">
    <source>
        <dbReference type="RuleBase" id="RU362062"/>
    </source>
</evidence>
<dbReference type="InterPro" id="IPR006299">
    <property type="entry name" value="FlgC"/>
</dbReference>
<evidence type="ECO:0000259" key="9">
    <source>
        <dbReference type="Pfam" id="PF06429"/>
    </source>
</evidence>
<evidence type="ECO:0000256" key="3">
    <source>
        <dbReference type="ARBA" id="ARBA00017941"/>
    </source>
</evidence>
<evidence type="ECO:0000256" key="2">
    <source>
        <dbReference type="ARBA" id="ARBA00009677"/>
    </source>
</evidence>
<dbReference type="GO" id="GO:0071978">
    <property type="term" value="P:bacterial-type flagellum-dependent swarming motility"/>
    <property type="evidence" value="ECO:0007669"/>
    <property type="project" value="TreeGrafter"/>
</dbReference>
<organism evidence="10 11">
    <name type="scientific">Eiseniibacteriota bacterium</name>
    <dbReference type="NCBI Taxonomy" id="2212470"/>
    <lineage>
        <taxon>Bacteria</taxon>
        <taxon>Candidatus Eiseniibacteriota</taxon>
    </lineage>
</organism>
<dbReference type="NCBIfam" id="TIGR01395">
    <property type="entry name" value="FlgC"/>
    <property type="match status" value="1"/>
</dbReference>
<evidence type="ECO:0000313" key="11">
    <source>
        <dbReference type="Proteomes" id="UP000748308"/>
    </source>
</evidence>
<keyword evidence="10" id="KW-0966">Cell projection</keyword>
<comment type="similarity">
    <text evidence="2">Belongs to the flagella basal body rod proteins family.</text>
</comment>
<dbReference type="Proteomes" id="UP000748308">
    <property type="component" value="Unassembled WGS sequence"/>
</dbReference>
<dbReference type="Pfam" id="PF06429">
    <property type="entry name" value="Flg_bbr_C"/>
    <property type="match status" value="1"/>
</dbReference>
<protein>
    <recommendedName>
        <fullName evidence="3 6">Flagellar basal-body rod protein FlgC</fullName>
    </recommendedName>
</protein>
<comment type="subunit">
    <text evidence="5 6">The basal body constitutes a major portion of the flagellar organelle and consists of four rings (L,P,S, and M) mounted on a central rod. The rod consists of about 26 subunits of FlgG in the distal portion, and FlgB, FlgC and FlgF are thought to build up the proximal portion of the rod with about 6 subunits each.</text>
</comment>
<feature type="domain" description="Flagellar basal-body/hook protein C-terminal" evidence="9">
    <location>
        <begin position="106"/>
        <end position="144"/>
    </location>
</feature>
<dbReference type="InterPro" id="IPR001444">
    <property type="entry name" value="Flag_bb_rod_N"/>
</dbReference>
<dbReference type="Pfam" id="PF00460">
    <property type="entry name" value="Flg_bb_rod"/>
    <property type="match status" value="1"/>
</dbReference>
<feature type="domain" description="Flagellar basal body rod protein N-terminal" evidence="8">
    <location>
        <begin position="9"/>
        <end position="36"/>
    </location>
</feature>
<evidence type="ECO:0000256" key="1">
    <source>
        <dbReference type="ARBA" id="ARBA00004117"/>
    </source>
</evidence>
<dbReference type="PANTHER" id="PTHR30435:SF2">
    <property type="entry name" value="FLAGELLAR BASAL-BODY ROD PROTEIN FLGC"/>
    <property type="match status" value="1"/>
</dbReference>
<sequence length="152" mass="16127">MRVDYLDRLEVSASALAAYRQRMNAIAENLANAQTTRTPEGGPYRRQEVVFEAGAVPAAGDAGGGRGAVESALSGPRSVRARVVADTTTPFTEIYDPGHPDADGNGIVRYPNVNPVTEMVNLVLAARAYEANVAALQAEKRMQELSLGIGRA</sequence>
<keyword evidence="10" id="KW-0282">Flagellum</keyword>
<dbReference type="PANTHER" id="PTHR30435">
    <property type="entry name" value="FLAGELLAR PROTEIN"/>
    <property type="match status" value="1"/>
</dbReference>
<name>A0A938BPU8_UNCEI</name>
<keyword evidence="7" id="KW-0175">Coiled coil</keyword>
<comment type="caution">
    <text evidence="10">The sequence shown here is derived from an EMBL/GenBank/DDBJ whole genome shotgun (WGS) entry which is preliminary data.</text>
</comment>
<evidence type="ECO:0000256" key="5">
    <source>
        <dbReference type="ARBA" id="ARBA00025933"/>
    </source>
</evidence>